<keyword evidence="1" id="KW-0732">Signal</keyword>
<dbReference type="AlphaFoldDB" id="A0A9P1IU96"/>
<evidence type="ECO:0000313" key="3">
    <source>
        <dbReference type="EMBL" id="CAI5452253.1"/>
    </source>
</evidence>
<evidence type="ECO:0000313" key="4">
    <source>
        <dbReference type="Proteomes" id="UP001152747"/>
    </source>
</evidence>
<feature type="domain" description="T20D4.11-like" evidence="2">
    <location>
        <begin position="26"/>
        <end position="165"/>
    </location>
</feature>
<dbReference type="EMBL" id="CANHGI010000005">
    <property type="protein sequence ID" value="CAI5452253.1"/>
    <property type="molecule type" value="Genomic_DNA"/>
</dbReference>
<proteinExistence type="predicted"/>
<feature type="signal peptide" evidence="1">
    <location>
        <begin position="1"/>
        <end position="15"/>
    </location>
</feature>
<evidence type="ECO:0000256" key="1">
    <source>
        <dbReference type="SAM" id="SignalP"/>
    </source>
</evidence>
<organism evidence="3 4">
    <name type="scientific">Caenorhabditis angaria</name>
    <dbReference type="NCBI Taxonomy" id="860376"/>
    <lineage>
        <taxon>Eukaryota</taxon>
        <taxon>Metazoa</taxon>
        <taxon>Ecdysozoa</taxon>
        <taxon>Nematoda</taxon>
        <taxon>Chromadorea</taxon>
        <taxon>Rhabditida</taxon>
        <taxon>Rhabditina</taxon>
        <taxon>Rhabditomorpha</taxon>
        <taxon>Rhabditoidea</taxon>
        <taxon>Rhabditidae</taxon>
        <taxon>Peloderinae</taxon>
        <taxon>Caenorhabditis</taxon>
    </lineage>
</organism>
<sequence length="173" mass="20362">MNLFYIIFLIGISHCEYDRFYNPPPCSLNDFLTILLCNSKLQMIQEKLTEIYSKNKEYGNNWEELNTMCESWKNCTQHVCGAVKDKVQFVGETCDFMKFFVSPEFTKCIGELNKNSSSCFINYINAPQTRNKEKKCEIFKNKCMEEEVAQKCSKRLAERFEKSQNLRISLEKC</sequence>
<keyword evidence="4" id="KW-1185">Reference proteome</keyword>
<gene>
    <name evidence="3" type="ORF">CAMP_LOCUS14890</name>
</gene>
<dbReference type="PANTHER" id="PTHR21453">
    <property type="entry name" value="DUF19 DOMAIN-CONTAINING PROTEIN-RELATED-RELATED"/>
    <property type="match status" value="1"/>
</dbReference>
<dbReference type="Proteomes" id="UP001152747">
    <property type="component" value="Unassembled WGS sequence"/>
</dbReference>
<dbReference type="Pfam" id="PF01579">
    <property type="entry name" value="DUF19"/>
    <property type="match status" value="1"/>
</dbReference>
<dbReference type="InterPro" id="IPR016638">
    <property type="entry name" value="UPF0376"/>
</dbReference>
<feature type="chain" id="PRO_5040318363" description="T20D4.11-like domain-containing protein" evidence="1">
    <location>
        <begin position="16"/>
        <end position="173"/>
    </location>
</feature>
<reference evidence="3" key="1">
    <citation type="submission" date="2022-11" db="EMBL/GenBank/DDBJ databases">
        <authorList>
            <person name="Kikuchi T."/>
        </authorList>
    </citation>
    <scope>NUCLEOTIDE SEQUENCE</scope>
    <source>
        <strain evidence="3">PS1010</strain>
    </source>
</reference>
<dbReference type="InterPro" id="IPR002542">
    <property type="entry name" value="T20D4.11-like_dom"/>
</dbReference>
<dbReference type="PIRSF" id="PIRSF015697">
    <property type="entry name" value="UCP015697"/>
    <property type="match status" value="1"/>
</dbReference>
<name>A0A9P1IU96_9PELO</name>
<evidence type="ECO:0000259" key="2">
    <source>
        <dbReference type="Pfam" id="PF01579"/>
    </source>
</evidence>
<comment type="caution">
    <text evidence="3">The sequence shown here is derived from an EMBL/GenBank/DDBJ whole genome shotgun (WGS) entry which is preliminary data.</text>
</comment>
<accession>A0A9P1IU96</accession>
<protein>
    <recommendedName>
        <fullName evidence="2">T20D4.11-like domain-containing protein</fullName>
    </recommendedName>
</protein>